<protein>
    <recommendedName>
        <fullName evidence="4">Lipoprotein</fullName>
    </recommendedName>
</protein>
<evidence type="ECO:0000313" key="3">
    <source>
        <dbReference type="Proteomes" id="UP000598996"/>
    </source>
</evidence>
<organism evidence="2 3">
    <name type="scientific">Paractinoplanes lichenicola</name>
    <dbReference type="NCBI Taxonomy" id="2802976"/>
    <lineage>
        <taxon>Bacteria</taxon>
        <taxon>Bacillati</taxon>
        <taxon>Actinomycetota</taxon>
        <taxon>Actinomycetes</taxon>
        <taxon>Micromonosporales</taxon>
        <taxon>Micromonosporaceae</taxon>
        <taxon>Paractinoplanes</taxon>
    </lineage>
</organism>
<accession>A0ABS1VUH7</accession>
<dbReference type="Proteomes" id="UP000598996">
    <property type="component" value="Unassembled WGS sequence"/>
</dbReference>
<comment type="caution">
    <text evidence="2">The sequence shown here is derived from an EMBL/GenBank/DDBJ whole genome shotgun (WGS) entry which is preliminary data.</text>
</comment>
<gene>
    <name evidence="2" type="ORF">JKJ07_27890</name>
</gene>
<evidence type="ECO:0000313" key="2">
    <source>
        <dbReference type="EMBL" id="MBL7258134.1"/>
    </source>
</evidence>
<keyword evidence="1" id="KW-0732">Signal</keyword>
<name>A0ABS1VUH7_9ACTN</name>
<evidence type="ECO:0000256" key="1">
    <source>
        <dbReference type="SAM" id="SignalP"/>
    </source>
</evidence>
<keyword evidence="3" id="KW-1185">Reference proteome</keyword>
<dbReference type="EMBL" id="JAENHO010000008">
    <property type="protein sequence ID" value="MBL7258134.1"/>
    <property type="molecule type" value="Genomic_DNA"/>
</dbReference>
<sequence>MRTTPSKSAGPVLLAGGLLLLASACGTATGSPGTTPQAASAAPITTAQAATKSTCEALGQAYGKNMAPFAEALTKYVADRKTIAAAQSSLAAFATAVQEATATSEDAQVKADGKQAADKMHAKSTDATFFGTIKTSKDVDKTLGPTMTEWLSPVSRHCS</sequence>
<proteinExistence type="predicted"/>
<evidence type="ECO:0008006" key="4">
    <source>
        <dbReference type="Google" id="ProtNLM"/>
    </source>
</evidence>
<reference evidence="2 3" key="1">
    <citation type="submission" date="2021-01" db="EMBL/GenBank/DDBJ databases">
        <title>Actinoplanes sp. nov. LDG1-01 isolated from lichen.</title>
        <authorList>
            <person name="Saeng-In P."/>
            <person name="Phongsopitanun W."/>
            <person name="Kanchanasin P."/>
            <person name="Yuki M."/>
            <person name="Kudo T."/>
            <person name="Ohkuma M."/>
            <person name="Tanasupawat S."/>
        </authorList>
    </citation>
    <scope>NUCLEOTIDE SEQUENCE [LARGE SCALE GENOMIC DNA]</scope>
    <source>
        <strain evidence="2 3">LDG1-01</strain>
    </source>
</reference>
<dbReference type="PROSITE" id="PS51257">
    <property type="entry name" value="PROKAR_LIPOPROTEIN"/>
    <property type="match status" value="1"/>
</dbReference>
<feature type="chain" id="PRO_5046070514" description="Lipoprotein" evidence="1">
    <location>
        <begin position="29"/>
        <end position="159"/>
    </location>
</feature>
<dbReference type="RefSeq" id="WP_202994773.1">
    <property type="nucleotide sequence ID" value="NZ_JAENHO010000008.1"/>
</dbReference>
<feature type="signal peptide" evidence="1">
    <location>
        <begin position="1"/>
        <end position="28"/>
    </location>
</feature>